<feature type="region of interest" description="Disordered" evidence="1">
    <location>
        <begin position="92"/>
        <end position="111"/>
    </location>
</feature>
<proteinExistence type="predicted"/>
<reference evidence="2" key="1">
    <citation type="submission" date="2024-04" db="EMBL/GenBank/DDBJ databases">
        <authorList>
            <consortium name="Molecular Ecology Group"/>
        </authorList>
    </citation>
    <scope>NUCLEOTIDE SEQUENCE</scope>
</reference>
<organism evidence="2 3">
    <name type="scientific">Lasius platythorax</name>
    <dbReference type="NCBI Taxonomy" id="488582"/>
    <lineage>
        <taxon>Eukaryota</taxon>
        <taxon>Metazoa</taxon>
        <taxon>Ecdysozoa</taxon>
        <taxon>Arthropoda</taxon>
        <taxon>Hexapoda</taxon>
        <taxon>Insecta</taxon>
        <taxon>Pterygota</taxon>
        <taxon>Neoptera</taxon>
        <taxon>Endopterygota</taxon>
        <taxon>Hymenoptera</taxon>
        <taxon>Apocrita</taxon>
        <taxon>Aculeata</taxon>
        <taxon>Formicoidea</taxon>
        <taxon>Formicidae</taxon>
        <taxon>Formicinae</taxon>
        <taxon>Lasius</taxon>
        <taxon>Lasius</taxon>
    </lineage>
</organism>
<evidence type="ECO:0000256" key="1">
    <source>
        <dbReference type="SAM" id="MobiDB-lite"/>
    </source>
</evidence>
<accession>A0AAV2NVD1</accession>
<dbReference type="AlphaFoldDB" id="A0AAV2NVD1"/>
<dbReference type="EMBL" id="OZ034827">
    <property type="protein sequence ID" value="CAL1683320.1"/>
    <property type="molecule type" value="Genomic_DNA"/>
</dbReference>
<evidence type="ECO:0000313" key="3">
    <source>
        <dbReference type="Proteomes" id="UP001497644"/>
    </source>
</evidence>
<keyword evidence="3" id="KW-1185">Reference proteome</keyword>
<dbReference type="Proteomes" id="UP001497644">
    <property type="component" value="Chromosome 4"/>
</dbReference>
<name>A0AAV2NVD1_9HYME</name>
<evidence type="ECO:0000313" key="2">
    <source>
        <dbReference type="EMBL" id="CAL1683320.1"/>
    </source>
</evidence>
<gene>
    <name evidence="2" type="ORF">LPLAT_LOCUS9069</name>
</gene>
<feature type="compositionally biased region" description="Acidic residues" evidence="1">
    <location>
        <begin position="93"/>
        <end position="102"/>
    </location>
</feature>
<sequence>MHLERRLPVRSMIVPGWWLIVERNRRNLGGACIAEDPLGGVITDRASEQIVPARDISRLNGARRESPECVYIAMHPNGDGGDVTAARCLITMTEEDGDDDDGREGSRAGGG</sequence>
<protein>
    <submittedName>
        <fullName evidence="2">Uncharacterized protein</fullName>
    </submittedName>
</protein>